<dbReference type="SUPFAM" id="SSF56300">
    <property type="entry name" value="Metallo-dependent phosphatases"/>
    <property type="match status" value="1"/>
</dbReference>
<dbReference type="PANTHER" id="PTHR46546:SF4">
    <property type="entry name" value="SHEWANELLA-LIKE PROTEIN PHOSPHATASE 1"/>
    <property type="match status" value="1"/>
</dbReference>
<dbReference type="InterPro" id="IPR029052">
    <property type="entry name" value="Metallo-depent_PP-like"/>
</dbReference>
<evidence type="ECO:0000256" key="1">
    <source>
        <dbReference type="SAM" id="Phobius"/>
    </source>
</evidence>
<keyword evidence="4" id="KW-1185">Reference proteome</keyword>
<dbReference type="GeneID" id="87954502"/>
<dbReference type="EMBL" id="CP141883">
    <property type="protein sequence ID" value="WRT65428.1"/>
    <property type="molecule type" value="Genomic_DNA"/>
</dbReference>
<gene>
    <name evidence="3" type="ORF">IL334_002371</name>
</gene>
<dbReference type="Proteomes" id="UP001329825">
    <property type="component" value="Chromosome 3"/>
</dbReference>
<evidence type="ECO:0000259" key="2">
    <source>
        <dbReference type="Pfam" id="PF00149"/>
    </source>
</evidence>
<dbReference type="Gene3D" id="3.60.21.10">
    <property type="match status" value="1"/>
</dbReference>
<keyword evidence="1" id="KW-0812">Transmembrane</keyword>
<protein>
    <recommendedName>
        <fullName evidence="2">Calcineurin-like phosphoesterase domain-containing protein</fullName>
    </recommendedName>
</protein>
<dbReference type="RefSeq" id="XP_062790168.1">
    <property type="nucleotide sequence ID" value="XM_062934117.1"/>
</dbReference>
<keyword evidence="1" id="KW-1133">Transmembrane helix</keyword>
<dbReference type="Pfam" id="PF00149">
    <property type="entry name" value="Metallophos"/>
    <property type="match status" value="1"/>
</dbReference>
<name>A0ABZ1CV72_9TREE</name>
<organism evidence="3 4">
    <name type="scientific">Kwoniella shivajii</name>
    <dbReference type="NCBI Taxonomy" id="564305"/>
    <lineage>
        <taxon>Eukaryota</taxon>
        <taxon>Fungi</taxon>
        <taxon>Dikarya</taxon>
        <taxon>Basidiomycota</taxon>
        <taxon>Agaricomycotina</taxon>
        <taxon>Tremellomycetes</taxon>
        <taxon>Tremellales</taxon>
        <taxon>Cryptococcaceae</taxon>
        <taxon>Kwoniella</taxon>
    </lineage>
</organism>
<feature type="transmembrane region" description="Helical" evidence="1">
    <location>
        <begin position="7"/>
        <end position="26"/>
    </location>
</feature>
<proteinExistence type="predicted"/>
<reference evidence="3 4" key="1">
    <citation type="submission" date="2024-01" db="EMBL/GenBank/DDBJ databases">
        <title>Comparative genomics of Cryptococcus and Kwoniella reveals pathogenesis evolution and contrasting modes of karyotype evolution via chromosome fusion or intercentromeric recombination.</title>
        <authorList>
            <person name="Coelho M.A."/>
            <person name="David-Palma M."/>
            <person name="Shea T."/>
            <person name="Bowers K."/>
            <person name="McGinley-Smith S."/>
            <person name="Mohammad A.W."/>
            <person name="Gnirke A."/>
            <person name="Yurkov A.M."/>
            <person name="Nowrousian M."/>
            <person name="Sun S."/>
            <person name="Cuomo C.A."/>
            <person name="Heitman J."/>
        </authorList>
    </citation>
    <scope>NUCLEOTIDE SEQUENCE [LARGE SCALE GENOMIC DNA]</scope>
    <source>
        <strain evidence="3">CBS 11374</strain>
    </source>
</reference>
<feature type="domain" description="Calcineurin-like phosphoesterase" evidence="2">
    <location>
        <begin position="53"/>
        <end position="223"/>
    </location>
</feature>
<evidence type="ECO:0000313" key="4">
    <source>
        <dbReference type="Proteomes" id="UP001329825"/>
    </source>
</evidence>
<evidence type="ECO:0000313" key="3">
    <source>
        <dbReference type="EMBL" id="WRT65428.1"/>
    </source>
</evidence>
<keyword evidence="1" id="KW-0472">Membrane</keyword>
<dbReference type="PANTHER" id="PTHR46546">
    <property type="entry name" value="SHEWANELLA-LIKE PROTEIN PHOSPHATASE 1"/>
    <property type="match status" value="1"/>
</dbReference>
<dbReference type="InterPro" id="IPR004843">
    <property type="entry name" value="Calcineurin-like_PHP"/>
</dbReference>
<accession>A0ABZ1CV72</accession>
<sequence>MPAQPQTIFFIILGPFLLYLLVSHLISSTPPAAAPHAPSGTGRNRGEAVFRQRLVAVGDLHGDIANAKKVLRMTNIIDDQSNWSGGTDILVQTGDIVDRGAHALDIYKLMRELRGQSQSKGGKVVSILGNHEVMNAIGDWRYVTQDDIKVFGGVKRRQEALDKDGWLGSEWLANYSVAALVPLSPHPSSPALSFTHGSLRPSYPNLLPYPSKINELGQSLLTKALTPPLAPPYPPNPYSGLPKGHTREEAELYAEGGPLWWRGLAERDENQVCQWAEELKSKIGARRIIGGHTPNFEHIVSRCNASIIIIDTGISSAYGGVLSALEIIYTLTPINEKANDGHRQDPLMILAKSDVPKSEVANNLIKGSESGGSGQTVQQTLKGRYIEREEVHAIYEKRRKWIALEEREVVL</sequence>